<dbReference type="Proteomes" id="UP000000753">
    <property type="component" value="Chromosome"/>
</dbReference>
<gene>
    <name evidence="2" type="ordered locus">swp_0006</name>
</gene>
<evidence type="ECO:0000313" key="3">
    <source>
        <dbReference type="Proteomes" id="UP000000753"/>
    </source>
</evidence>
<organism evidence="2 3">
    <name type="scientific">Shewanella piezotolerans (strain WP3 / JCM 13877)</name>
    <dbReference type="NCBI Taxonomy" id="225849"/>
    <lineage>
        <taxon>Bacteria</taxon>
        <taxon>Pseudomonadati</taxon>
        <taxon>Pseudomonadota</taxon>
        <taxon>Gammaproteobacteria</taxon>
        <taxon>Alteromonadales</taxon>
        <taxon>Shewanellaceae</taxon>
        <taxon>Shewanella</taxon>
    </lineage>
</organism>
<name>B8CH62_SHEPW</name>
<evidence type="ECO:0000256" key="1">
    <source>
        <dbReference type="SAM" id="MobiDB-lite"/>
    </source>
</evidence>
<protein>
    <submittedName>
        <fullName evidence="2">Uncharacterized protein</fullName>
    </submittedName>
</protein>
<dbReference type="AlphaFoldDB" id="B8CH62"/>
<dbReference type="HOGENOM" id="CLU_3188952_0_0_6"/>
<keyword evidence="3" id="KW-1185">Reference proteome</keyword>
<evidence type="ECO:0000313" key="2">
    <source>
        <dbReference type="EMBL" id="ACJ26854.1"/>
    </source>
</evidence>
<dbReference type="KEGG" id="swp:swp_0006"/>
<reference evidence="2 3" key="1">
    <citation type="journal article" date="2008" name="PLoS ONE">
        <title>Environmental adaptation: genomic analysis of the piezotolerant and psychrotolerant deep-sea iron reducing bacterium Shewanella piezotolerans WP3.</title>
        <authorList>
            <person name="Wang F."/>
            <person name="Wang J."/>
            <person name="Jian H."/>
            <person name="Zhang B."/>
            <person name="Li S."/>
            <person name="Wang F."/>
            <person name="Zeng X."/>
            <person name="Gao L."/>
            <person name="Bartlett D.H."/>
            <person name="Yu J."/>
            <person name="Hu S."/>
            <person name="Xiao X."/>
        </authorList>
    </citation>
    <scope>NUCLEOTIDE SEQUENCE [LARGE SCALE GENOMIC DNA]</scope>
    <source>
        <strain evidence="3">WP3 / JCM 13877</strain>
    </source>
</reference>
<accession>B8CH62</accession>
<dbReference type="EMBL" id="CP000472">
    <property type="protein sequence ID" value="ACJ26854.1"/>
    <property type="molecule type" value="Genomic_DNA"/>
</dbReference>
<feature type="region of interest" description="Disordered" evidence="1">
    <location>
        <begin position="1"/>
        <end position="32"/>
    </location>
</feature>
<proteinExistence type="predicted"/>
<sequence length="46" mass="5477">MVLPHRVAKEDNKAPSKMQLVTDRPKINSKTMMQTQYRTPYFKQCH</sequence>